<reference evidence="5" key="1">
    <citation type="journal article" date="2014" name="Int. J. Syst. Evol. Microbiol.">
        <title>Complete genome sequence of Corynebacterium casei LMG S-19264T (=DSM 44701T), isolated from a smear-ripened cheese.</title>
        <authorList>
            <consortium name="US DOE Joint Genome Institute (JGI-PGF)"/>
            <person name="Walter F."/>
            <person name="Albersmeier A."/>
            <person name="Kalinowski J."/>
            <person name="Ruckert C."/>
        </authorList>
    </citation>
    <scope>NUCLEOTIDE SEQUENCE</scope>
    <source>
        <strain evidence="5">CGMCC 1.15178</strain>
    </source>
</reference>
<comment type="catalytic activity">
    <reaction evidence="3">
        <text>3',5'-cyclic UMP + H2O = UMP + H(+)</text>
        <dbReference type="Rhea" id="RHEA:70575"/>
        <dbReference type="ChEBI" id="CHEBI:15377"/>
        <dbReference type="ChEBI" id="CHEBI:15378"/>
        <dbReference type="ChEBI" id="CHEBI:57865"/>
        <dbReference type="ChEBI" id="CHEBI:184387"/>
    </reaction>
    <physiologicalReaction direction="left-to-right" evidence="3">
        <dbReference type="Rhea" id="RHEA:70576"/>
    </physiologicalReaction>
</comment>
<feature type="domain" description="Metallo-beta-lactamase" evidence="4">
    <location>
        <begin position="22"/>
        <end position="229"/>
    </location>
</feature>
<evidence type="ECO:0000259" key="4">
    <source>
        <dbReference type="SMART" id="SM00849"/>
    </source>
</evidence>
<comment type="function">
    <text evidence="2">Counteracts the endogenous Pycsar antiviral defense system. Phosphodiesterase that enables metal-dependent hydrolysis of host cyclic nucleotide Pycsar defense signals such as cCMP and cUMP.</text>
</comment>
<dbReference type="InterPro" id="IPR001279">
    <property type="entry name" value="Metallo-B-lactamas"/>
</dbReference>
<evidence type="ECO:0000256" key="1">
    <source>
        <dbReference type="ARBA" id="ARBA00034221"/>
    </source>
</evidence>
<reference evidence="5" key="2">
    <citation type="submission" date="2020-09" db="EMBL/GenBank/DDBJ databases">
        <authorList>
            <person name="Sun Q."/>
            <person name="Zhou Y."/>
        </authorList>
    </citation>
    <scope>NUCLEOTIDE SEQUENCE</scope>
    <source>
        <strain evidence="5">CGMCC 1.15178</strain>
    </source>
</reference>
<dbReference type="CDD" id="cd07721">
    <property type="entry name" value="yflN-like_MBL-fold"/>
    <property type="match status" value="1"/>
</dbReference>
<keyword evidence="6" id="KW-1185">Reference proteome</keyword>
<evidence type="ECO:0000313" key="5">
    <source>
        <dbReference type="EMBL" id="GGD81103.1"/>
    </source>
</evidence>
<dbReference type="GO" id="GO:0016787">
    <property type="term" value="F:hydrolase activity"/>
    <property type="evidence" value="ECO:0007669"/>
    <property type="project" value="UniProtKB-KW"/>
</dbReference>
<evidence type="ECO:0000313" key="6">
    <source>
        <dbReference type="Proteomes" id="UP000612456"/>
    </source>
</evidence>
<dbReference type="RefSeq" id="WP_188994950.1">
    <property type="nucleotide sequence ID" value="NZ_BMHP01000003.1"/>
</dbReference>
<comment type="caution">
    <text evidence="5">The sequence shown here is derived from an EMBL/GenBank/DDBJ whole genome shotgun (WGS) entry which is preliminary data.</text>
</comment>
<accession>A0A917DY30</accession>
<protein>
    <submittedName>
        <fullName evidence="5">Hydrolase</fullName>
    </submittedName>
</protein>
<dbReference type="SMART" id="SM00849">
    <property type="entry name" value="Lactamase_B"/>
    <property type="match status" value="1"/>
</dbReference>
<evidence type="ECO:0000256" key="2">
    <source>
        <dbReference type="ARBA" id="ARBA00034301"/>
    </source>
</evidence>
<dbReference type="SUPFAM" id="SSF56281">
    <property type="entry name" value="Metallo-hydrolase/oxidoreductase"/>
    <property type="match status" value="1"/>
</dbReference>
<dbReference type="InterPro" id="IPR036866">
    <property type="entry name" value="RibonucZ/Hydroxyglut_hydro"/>
</dbReference>
<comment type="catalytic activity">
    <reaction evidence="1">
        <text>3',5'-cyclic CMP + H2O = CMP + H(+)</text>
        <dbReference type="Rhea" id="RHEA:72675"/>
        <dbReference type="ChEBI" id="CHEBI:15377"/>
        <dbReference type="ChEBI" id="CHEBI:15378"/>
        <dbReference type="ChEBI" id="CHEBI:58003"/>
        <dbReference type="ChEBI" id="CHEBI:60377"/>
    </reaction>
    <physiologicalReaction direction="left-to-right" evidence="1">
        <dbReference type="Rhea" id="RHEA:72676"/>
    </physiologicalReaction>
</comment>
<evidence type="ECO:0000256" key="3">
    <source>
        <dbReference type="ARBA" id="ARBA00048505"/>
    </source>
</evidence>
<dbReference type="PANTHER" id="PTHR42951:SF15">
    <property type="entry name" value="METALLO-BETA-LACTAMASE SUPERFAMILY PROTEIN"/>
    <property type="match status" value="1"/>
</dbReference>
<dbReference type="PANTHER" id="PTHR42951">
    <property type="entry name" value="METALLO-BETA-LACTAMASE DOMAIN-CONTAINING"/>
    <property type="match status" value="1"/>
</dbReference>
<dbReference type="InterPro" id="IPR050855">
    <property type="entry name" value="NDM-1-like"/>
</dbReference>
<dbReference type="Gene3D" id="3.60.15.10">
    <property type="entry name" value="Ribonuclease Z/Hydroxyacylglutathione hydrolase-like"/>
    <property type="match status" value="1"/>
</dbReference>
<organism evidence="5 6">
    <name type="scientific">Paenibacillus nasutitermitis</name>
    <dbReference type="NCBI Taxonomy" id="1652958"/>
    <lineage>
        <taxon>Bacteria</taxon>
        <taxon>Bacillati</taxon>
        <taxon>Bacillota</taxon>
        <taxon>Bacilli</taxon>
        <taxon>Bacillales</taxon>
        <taxon>Paenibacillaceae</taxon>
        <taxon>Paenibacillus</taxon>
    </lineage>
</organism>
<dbReference type="Pfam" id="PF00753">
    <property type="entry name" value="Lactamase_B"/>
    <property type="match status" value="1"/>
</dbReference>
<sequence>MKATVGVETVEITANFRGRPEVYHPALIWDDHEAVLVDTGVPNQLSVFKEAMVRANIPFSKLSKIIITHQDLDHIGGLPELLNEFPQKIDVLATDEEKPYIQGDRKLLKVTQDFIHQISAMIPTEYSRERRQMILQTFENPPKARVDRTIADGEELPILGGITVIHTPGHTPGHISLYLKQSKLLIAGDAFMIEDGHFVAPDNCVDEDMAKRSLKKFIPYDIQTVICYHGGICKENVNQRILHLANSY</sequence>
<dbReference type="EMBL" id="BMHP01000003">
    <property type="protein sequence ID" value="GGD81103.1"/>
    <property type="molecule type" value="Genomic_DNA"/>
</dbReference>
<name>A0A917DY30_9BACL</name>
<dbReference type="Proteomes" id="UP000612456">
    <property type="component" value="Unassembled WGS sequence"/>
</dbReference>
<dbReference type="AlphaFoldDB" id="A0A917DY30"/>
<keyword evidence="5" id="KW-0378">Hydrolase</keyword>
<gene>
    <name evidence="5" type="ORF">GCM10010911_44030</name>
</gene>
<proteinExistence type="predicted"/>